<dbReference type="InterPro" id="IPR001584">
    <property type="entry name" value="Integrase_cat-core"/>
</dbReference>
<dbReference type="Gene3D" id="3.30.420.10">
    <property type="entry name" value="Ribonuclease H-like superfamily/Ribonuclease H"/>
    <property type="match status" value="1"/>
</dbReference>
<dbReference type="GeneID" id="9039260"/>
<dbReference type="InterPro" id="IPR041588">
    <property type="entry name" value="Integrase_H2C2"/>
</dbReference>
<dbReference type="SUPFAM" id="SSF53098">
    <property type="entry name" value="Ribonuclease H-like"/>
    <property type="match status" value="1"/>
</dbReference>
<feature type="domain" description="Integrase catalytic" evidence="2">
    <location>
        <begin position="269"/>
        <end position="456"/>
    </location>
</feature>
<evidence type="ECO:0000313" key="3">
    <source>
        <dbReference type="EMBL" id="EER19060.1"/>
    </source>
</evidence>
<protein>
    <submittedName>
        <fullName evidence="3">Retrovirus polyprotein, putative</fullName>
    </submittedName>
</protein>
<dbReference type="AlphaFoldDB" id="C5K8Y3"/>
<dbReference type="Proteomes" id="UP000007800">
    <property type="component" value="Unassembled WGS sequence"/>
</dbReference>
<accession>C5K8Y3</accession>
<dbReference type="InParanoid" id="C5K8Y3"/>
<dbReference type="Pfam" id="PF00665">
    <property type="entry name" value="rve"/>
    <property type="match status" value="1"/>
</dbReference>
<evidence type="ECO:0000256" key="1">
    <source>
        <dbReference type="SAM" id="MobiDB-lite"/>
    </source>
</evidence>
<dbReference type="PANTHER" id="PTHR37984:SF5">
    <property type="entry name" value="PROTEIN NYNRIN-LIKE"/>
    <property type="match status" value="1"/>
</dbReference>
<keyword evidence="4" id="KW-1185">Reference proteome</keyword>
<feature type="region of interest" description="Disordered" evidence="1">
    <location>
        <begin position="464"/>
        <end position="484"/>
    </location>
</feature>
<dbReference type="GO" id="GO:0015074">
    <property type="term" value="P:DNA integration"/>
    <property type="evidence" value="ECO:0007669"/>
    <property type="project" value="InterPro"/>
</dbReference>
<dbReference type="PROSITE" id="PS50994">
    <property type="entry name" value="INTEGRASE"/>
    <property type="match status" value="1"/>
</dbReference>
<dbReference type="InterPro" id="IPR050951">
    <property type="entry name" value="Retrovirus_Pol_polyprotein"/>
</dbReference>
<dbReference type="Pfam" id="PF17921">
    <property type="entry name" value="Integrase_H2C2"/>
    <property type="match status" value="1"/>
</dbReference>
<dbReference type="PANTHER" id="PTHR37984">
    <property type="entry name" value="PROTEIN CBG26694"/>
    <property type="match status" value="1"/>
</dbReference>
<dbReference type="OrthoDB" id="8065885at2759"/>
<dbReference type="Gene3D" id="1.10.340.70">
    <property type="match status" value="1"/>
</dbReference>
<gene>
    <name evidence="3" type="ORF">Pmar_PMAR015753</name>
</gene>
<evidence type="ECO:0000259" key="2">
    <source>
        <dbReference type="PROSITE" id="PS50994"/>
    </source>
</evidence>
<organism evidence="4">
    <name type="scientific">Perkinsus marinus (strain ATCC 50983 / TXsc)</name>
    <dbReference type="NCBI Taxonomy" id="423536"/>
    <lineage>
        <taxon>Eukaryota</taxon>
        <taxon>Sar</taxon>
        <taxon>Alveolata</taxon>
        <taxon>Perkinsozoa</taxon>
        <taxon>Perkinsea</taxon>
        <taxon>Perkinsida</taxon>
        <taxon>Perkinsidae</taxon>
        <taxon>Perkinsus</taxon>
    </lineage>
</organism>
<dbReference type="GO" id="GO:0003676">
    <property type="term" value="F:nucleic acid binding"/>
    <property type="evidence" value="ECO:0007669"/>
    <property type="project" value="InterPro"/>
</dbReference>
<dbReference type="InterPro" id="IPR036397">
    <property type="entry name" value="RNaseH_sf"/>
</dbReference>
<reference evidence="3 4" key="1">
    <citation type="submission" date="2008-07" db="EMBL/GenBank/DDBJ databases">
        <authorList>
            <person name="El-Sayed N."/>
            <person name="Caler E."/>
            <person name="Inman J."/>
            <person name="Amedeo P."/>
            <person name="Hass B."/>
            <person name="Wortman J."/>
        </authorList>
    </citation>
    <scope>NUCLEOTIDE SEQUENCE [LARGE SCALE GENOMIC DNA]</scope>
    <source>
        <strain evidence="4">ATCC 50983 / TXsc</strain>
    </source>
</reference>
<name>C5K8Y3_PERM5</name>
<dbReference type="RefSeq" id="XP_002787264.1">
    <property type="nucleotide sequence ID" value="XM_002787218.1"/>
</dbReference>
<dbReference type="EMBL" id="GG671264">
    <property type="protein sequence ID" value="EER19060.1"/>
    <property type="molecule type" value="Genomic_DNA"/>
</dbReference>
<dbReference type="InterPro" id="IPR012337">
    <property type="entry name" value="RNaseH-like_sf"/>
</dbReference>
<proteinExistence type="predicted"/>
<sequence>MPDQGVGWLSGCLAKAVTYVHSVVVEGPSALSSATPNHGSSLPLTRVIFHSDSQTALSWAELGHAGCSSTEKVMVKRLANNIRELLDEIQLYGVEVLMKKVTGEENAEADALSRILDNMGLSGPRSEDRLAPHLSIVLDPTVLALGRPGDEARQRLAGIQAASPKFKDVINKLTVASYPDGIMVDGKLEYLKFEDGLLVALKFPHGDTAQPPKKLIAIPTDVEEGVQEATRVITSYHDVGAHDHCRRTRWRVGRDFWIPGITSLTAKIVRECPDCQAAATTRFFASGSGDYNHLDAGVRNIWSVVSCDLAGPFVRSRQNHTYALVFVCEFSKFTYMVGIKDSSGRAVSQGMEAAFDILGTPERLRSDGGPCFRSRFLGNFLSRRGVKHHICLPYAPWQNGSAEAAVGSLKRTLRRYRDVYNATGKWEDLMAKAMRRTNAKPGLTGKSSFEIFFGRARREEEELRLAPGGATQALNPPSRDEKPPVLDDIEKEREALKDDLIQAKEERPLVTTLRPRRKAQMPKIGDRVLVFRPDPFGGAGHGQGKYSRDWYRVVNIDLPSLRVEVRKSDTAESTSWESLRNIRPFYG</sequence>
<evidence type="ECO:0000313" key="4">
    <source>
        <dbReference type="Proteomes" id="UP000007800"/>
    </source>
</evidence>